<dbReference type="Gene3D" id="3.20.20.190">
    <property type="entry name" value="Phosphatidylinositol (PI) phosphodiesterase"/>
    <property type="match status" value="1"/>
</dbReference>
<dbReference type="EMBL" id="SOZI01000061">
    <property type="protein sequence ID" value="TNY20641.1"/>
    <property type="molecule type" value="Genomic_DNA"/>
</dbReference>
<evidence type="ECO:0000313" key="2">
    <source>
        <dbReference type="Proteomes" id="UP000311382"/>
    </source>
</evidence>
<accession>A0A5C5FY49</accession>
<dbReference type="PROSITE" id="PS50007">
    <property type="entry name" value="PIPLC_X_DOMAIN"/>
    <property type="match status" value="1"/>
</dbReference>
<keyword evidence="2" id="KW-1185">Reference proteome</keyword>
<comment type="caution">
    <text evidence="1">The sequence shown here is derived from an EMBL/GenBank/DDBJ whole genome shotgun (WGS) entry which is preliminary data.</text>
</comment>
<dbReference type="Proteomes" id="UP000311382">
    <property type="component" value="Unassembled WGS sequence"/>
</dbReference>
<reference evidence="1 2" key="1">
    <citation type="submission" date="2019-03" db="EMBL/GenBank/DDBJ databases">
        <title>Rhodosporidium diobovatum UCD-FST 08-225 genome sequencing, assembly, and annotation.</title>
        <authorList>
            <person name="Fakankun I.U."/>
            <person name="Fristensky B."/>
            <person name="Levin D.B."/>
        </authorList>
    </citation>
    <scope>NUCLEOTIDE SEQUENCE [LARGE SCALE GENOMIC DNA]</scope>
    <source>
        <strain evidence="1 2">UCD-FST 08-225</strain>
    </source>
</reference>
<dbReference type="PANTHER" id="PTHR13593:SF113">
    <property type="entry name" value="SI:DKEY-266F7.9"/>
    <property type="match status" value="1"/>
</dbReference>
<protein>
    <submittedName>
        <fullName evidence="1">PLC-like phosphodiesterase</fullName>
    </submittedName>
</protein>
<proteinExistence type="predicted"/>
<dbReference type="AlphaFoldDB" id="A0A5C5FY49"/>
<sequence length="346" mass="38473">MSSLPDEAKLDELYLPGTHESLALHFPLLSSICQSTSLTSQLRGGIRFLDLRFALLDDGTLWAYHGVVPQRRRAEDVFDEVYAWLEGEGARECVVVSCKQENPAPLFAPTLWSLLDRTSRWRSKWHDEDRWPALEEVRGKCVMFCRFGWDDRRGLHPPTWPNDSRAAWRTSIGGRDTVVQDWYGLSSPLALPRKASLALSLFDPSSSSLLPSPSPSPSDDQPPRLPHRISFLSCASFPLLYPSLAAKGFGLPSLGLGWRGVNDLVLRGLRRLALRDARLDGESGDETVKGDGRKGRGRRYEVGQGGMVLLLDFWECPAGGAGRNGRGGQEQRSSALVEELVRMNFA</sequence>
<dbReference type="GO" id="GO:0006629">
    <property type="term" value="P:lipid metabolic process"/>
    <property type="evidence" value="ECO:0007669"/>
    <property type="project" value="InterPro"/>
</dbReference>
<evidence type="ECO:0000313" key="1">
    <source>
        <dbReference type="EMBL" id="TNY20641.1"/>
    </source>
</evidence>
<gene>
    <name evidence="1" type="ORF">DMC30DRAFT_416762</name>
</gene>
<dbReference type="OrthoDB" id="1046782at2759"/>
<dbReference type="STRING" id="5288.A0A5C5FY49"/>
<dbReference type="SUPFAM" id="SSF51695">
    <property type="entry name" value="PLC-like phosphodiesterases"/>
    <property type="match status" value="1"/>
</dbReference>
<dbReference type="InterPro" id="IPR051057">
    <property type="entry name" value="PI-PLC_domain"/>
</dbReference>
<dbReference type="GO" id="GO:0008081">
    <property type="term" value="F:phosphoric diester hydrolase activity"/>
    <property type="evidence" value="ECO:0007669"/>
    <property type="project" value="InterPro"/>
</dbReference>
<dbReference type="PANTHER" id="PTHR13593">
    <property type="match status" value="1"/>
</dbReference>
<name>A0A5C5FY49_9BASI</name>
<dbReference type="InterPro" id="IPR017946">
    <property type="entry name" value="PLC-like_Pdiesterase_TIM-brl"/>
</dbReference>
<organism evidence="1 2">
    <name type="scientific">Rhodotorula diobovata</name>
    <dbReference type="NCBI Taxonomy" id="5288"/>
    <lineage>
        <taxon>Eukaryota</taxon>
        <taxon>Fungi</taxon>
        <taxon>Dikarya</taxon>
        <taxon>Basidiomycota</taxon>
        <taxon>Pucciniomycotina</taxon>
        <taxon>Microbotryomycetes</taxon>
        <taxon>Sporidiobolales</taxon>
        <taxon>Sporidiobolaceae</taxon>
        <taxon>Rhodotorula</taxon>
    </lineage>
</organism>